<dbReference type="GO" id="GO:0071004">
    <property type="term" value="C:U2-type prespliceosome"/>
    <property type="evidence" value="ECO:0007669"/>
    <property type="project" value="TreeGrafter"/>
</dbReference>
<keyword evidence="9" id="KW-1185">Reference proteome</keyword>
<keyword evidence="4" id="KW-0508">mRNA splicing</keyword>
<dbReference type="GO" id="GO:0030627">
    <property type="term" value="F:pre-mRNA 5'-splice site binding"/>
    <property type="evidence" value="ECO:0007669"/>
    <property type="project" value="TreeGrafter"/>
</dbReference>
<keyword evidence="3" id="KW-0677">Repeat</keyword>
<comment type="similarity">
    <text evidence="6">Belongs to the PRP39 family.</text>
</comment>
<dbReference type="InterPro" id="IPR003107">
    <property type="entry name" value="HAT"/>
</dbReference>
<feature type="region of interest" description="Disordered" evidence="7">
    <location>
        <begin position="292"/>
        <end position="312"/>
    </location>
</feature>
<accession>A0A9K3GE16</accession>
<dbReference type="Pfam" id="PF23241">
    <property type="entry name" value="HAT_PRP39_C"/>
    <property type="match status" value="1"/>
</dbReference>
<dbReference type="Gene3D" id="1.25.40.10">
    <property type="entry name" value="Tetratricopeptide repeat domain"/>
    <property type="match status" value="2"/>
</dbReference>
<dbReference type="GO" id="GO:0005685">
    <property type="term" value="C:U1 snRNP"/>
    <property type="evidence" value="ECO:0007669"/>
    <property type="project" value="TreeGrafter"/>
</dbReference>
<dbReference type="EMBL" id="BDIP01000180">
    <property type="protein sequence ID" value="GIQ80489.1"/>
    <property type="molecule type" value="Genomic_DNA"/>
</dbReference>
<evidence type="ECO:0000256" key="2">
    <source>
        <dbReference type="ARBA" id="ARBA00022664"/>
    </source>
</evidence>
<dbReference type="SMART" id="SM00386">
    <property type="entry name" value="HAT"/>
    <property type="match status" value="3"/>
</dbReference>
<dbReference type="Proteomes" id="UP000265618">
    <property type="component" value="Unassembled WGS sequence"/>
</dbReference>
<comment type="caution">
    <text evidence="8">The sequence shown here is derived from an EMBL/GenBank/DDBJ whole genome shotgun (WGS) entry which is preliminary data.</text>
</comment>
<evidence type="ECO:0000256" key="6">
    <source>
        <dbReference type="ARBA" id="ARBA00038019"/>
    </source>
</evidence>
<keyword evidence="2" id="KW-0507">mRNA processing</keyword>
<evidence type="ECO:0000256" key="5">
    <source>
        <dbReference type="ARBA" id="ARBA00023242"/>
    </source>
</evidence>
<dbReference type="SUPFAM" id="SSF48452">
    <property type="entry name" value="TPR-like"/>
    <property type="match status" value="1"/>
</dbReference>
<protein>
    <recommendedName>
        <fullName evidence="10">Suppressor of forked domain-containing protein</fullName>
    </recommendedName>
</protein>
<sequence>MTAETPAVRTLEDLQAALETNPYDLGSWDILLQNHADTSEDLEFVTKCYEDFLTVYPLCFYYWRRYANNLHRLSGEGAYEAALGVYLKGVALLPSLFDLWNELFAFLIKEEEGEGENVTAEVVLEHMEKGLCLAGNDWRAGPMWIKYIEYATKTGQEEIIMKAYQLASERVYASIVEVKTQFEAYVAQAVDANPMGASIIASFDHSIETATRVVEDEKRVATRTFFHPSPPDAPFVSAWRKYLTRESNPKAVVKAPVVAAPAPVEAPAPVPVQPPAGIVAGAPGEVAEEEAPAAEAEAEVEAEGDATMETEEAGEAEALAAALKERDQAWVQFLFERALVPLSKHTDFWYLYQAYLARVQGSEAAYATLSRSLPLHMHKVTLPAPYLLMSDAARSAGNQEDAEKWLRQGLEMCPKSADIRCALAAVLAPTNALEGLNIVKEGLETLPPSNRSHLAMVDSVTRISSTVAPDIS</sequence>
<reference evidence="8 9" key="1">
    <citation type="journal article" date="2018" name="PLoS ONE">
        <title>The draft genome of Kipferlia bialata reveals reductive genome evolution in fornicate parasites.</title>
        <authorList>
            <person name="Tanifuji G."/>
            <person name="Takabayashi S."/>
            <person name="Kume K."/>
            <person name="Takagi M."/>
            <person name="Nakayama T."/>
            <person name="Kamikawa R."/>
            <person name="Inagaki Y."/>
            <person name="Hashimoto T."/>
        </authorList>
    </citation>
    <scope>NUCLEOTIDE SEQUENCE [LARGE SCALE GENOMIC DNA]</scope>
    <source>
        <strain evidence="8">NY0173</strain>
    </source>
</reference>
<dbReference type="PANTHER" id="PTHR17204">
    <property type="entry name" value="PRE-MRNA PROCESSING PROTEIN PRP39-RELATED"/>
    <property type="match status" value="1"/>
</dbReference>
<evidence type="ECO:0000313" key="9">
    <source>
        <dbReference type="Proteomes" id="UP000265618"/>
    </source>
</evidence>
<dbReference type="Pfam" id="PF23240">
    <property type="entry name" value="HAT_PRP39_N"/>
    <property type="match status" value="1"/>
</dbReference>
<dbReference type="InterPro" id="IPR011990">
    <property type="entry name" value="TPR-like_helical_dom_sf"/>
</dbReference>
<organism evidence="8 9">
    <name type="scientific">Kipferlia bialata</name>
    <dbReference type="NCBI Taxonomy" id="797122"/>
    <lineage>
        <taxon>Eukaryota</taxon>
        <taxon>Metamonada</taxon>
        <taxon>Carpediemonas-like organisms</taxon>
        <taxon>Kipferlia</taxon>
    </lineage>
</organism>
<dbReference type="GO" id="GO:0000243">
    <property type="term" value="C:commitment complex"/>
    <property type="evidence" value="ECO:0007669"/>
    <property type="project" value="TreeGrafter"/>
</dbReference>
<evidence type="ECO:0000256" key="1">
    <source>
        <dbReference type="ARBA" id="ARBA00004123"/>
    </source>
</evidence>
<evidence type="ECO:0000313" key="8">
    <source>
        <dbReference type="EMBL" id="GIQ80489.1"/>
    </source>
</evidence>
<evidence type="ECO:0000256" key="4">
    <source>
        <dbReference type="ARBA" id="ARBA00023187"/>
    </source>
</evidence>
<dbReference type="OrthoDB" id="10265668at2759"/>
<evidence type="ECO:0000256" key="7">
    <source>
        <dbReference type="SAM" id="MobiDB-lite"/>
    </source>
</evidence>
<dbReference type="GO" id="GO:0000395">
    <property type="term" value="P:mRNA 5'-splice site recognition"/>
    <property type="evidence" value="ECO:0007669"/>
    <property type="project" value="TreeGrafter"/>
</dbReference>
<name>A0A9K3GE16_9EUKA</name>
<comment type="subcellular location">
    <subcellularLocation>
        <location evidence="1">Nucleus</location>
    </subcellularLocation>
</comment>
<proteinExistence type="inferred from homology"/>
<dbReference type="AlphaFoldDB" id="A0A9K3GE16"/>
<evidence type="ECO:0008006" key="10">
    <source>
        <dbReference type="Google" id="ProtNLM"/>
    </source>
</evidence>
<gene>
    <name evidence="8" type="ORF">KIPB_001294</name>
</gene>
<keyword evidence="5" id="KW-0539">Nucleus</keyword>
<dbReference type="PANTHER" id="PTHR17204:SF5">
    <property type="entry name" value="PRE-MRNA-PROCESSING FACTOR 39"/>
    <property type="match status" value="1"/>
</dbReference>
<dbReference type="InterPro" id="IPR059164">
    <property type="entry name" value="HAT_PRP39_C"/>
</dbReference>
<evidence type="ECO:0000256" key="3">
    <source>
        <dbReference type="ARBA" id="ARBA00022737"/>
    </source>
</evidence>